<dbReference type="SUPFAM" id="SSF53649">
    <property type="entry name" value="Alkaline phosphatase-like"/>
    <property type="match status" value="1"/>
</dbReference>
<accession>A0A809R8Y7</accession>
<dbReference type="Proteomes" id="UP000662873">
    <property type="component" value="Chromosome"/>
</dbReference>
<evidence type="ECO:0000256" key="1">
    <source>
        <dbReference type="ARBA" id="ARBA00008779"/>
    </source>
</evidence>
<comment type="similarity">
    <text evidence="1">Belongs to the sulfatase family.</text>
</comment>
<dbReference type="AlphaFoldDB" id="A0A809R8Y7"/>
<keyword evidence="2" id="KW-0378">Hydrolase</keyword>
<feature type="domain" description="Sulfatase N-terminal" evidence="3">
    <location>
        <begin position="26"/>
        <end position="379"/>
    </location>
</feature>
<dbReference type="KEGG" id="npy:NPRO_15040"/>
<dbReference type="Gene3D" id="2.120.10.10">
    <property type="match status" value="2"/>
</dbReference>
<dbReference type="Gene3D" id="3.40.720.10">
    <property type="entry name" value="Alkaline Phosphatase, subunit A"/>
    <property type="match status" value="1"/>
</dbReference>
<evidence type="ECO:0000259" key="3">
    <source>
        <dbReference type="Pfam" id="PF00884"/>
    </source>
</evidence>
<dbReference type="EMBL" id="AP021858">
    <property type="protein sequence ID" value="BBO23909.1"/>
    <property type="molecule type" value="Genomic_DNA"/>
</dbReference>
<dbReference type="GO" id="GO:0004065">
    <property type="term" value="F:arylsulfatase activity"/>
    <property type="evidence" value="ECO:0007669"/>
    <property type="project" value="TreeGrafter"/>
</dbReference>
<reference evidence="4" key="1">
    <citation type="journal article" name="DNA Res.">
        <title>The physiological potential of anammox bacteria as revealed by their core genome structure.</title>
        <authorList>
            <person name="Okubo T."/>
            <person name="Toyoda A."/>
            <person name="Fukuhara K."/>
            <person name="Uchiyama I."/>
            <person name="Harigaya Y."/>
            <person name="Kuroiwa M."/>
            <person name="Suzuki T."/>
            <person name="Murakami Y."/>
            <person name="Suwa Y."/>
            <person name="Takami H."/>
        </authorList>
    </citation>
    <scope>NUCLEOTIDE SEQUENCE</scope>
    <source>
        <strain evidence="4">317325-2</strain>
    </source>
</reference>
<dbReference type="InterPro" id="IPR036278">
    <property type="entry name" value="Sialidase_sf"/>
</dbReference>
<dbReference type="SUPFAM" id="SSF50939">
    <property type="entry name" value="Sialidases"/>
    <property type="match status" value="1"/>
</dbReference>
<dbReference type="InterPro" id="IPR000917">
    <property type="entry name" value="Sulfatase_N"/>
</dbReference>
<dbReference type="CDD" id="cd15482">
    <property type="entry name" value="Sialidase_non-viral"/>
    <property type="match status" value="1"/>
</dbReference>
<dbReference type="InterPro" id="IPR017850">
    <property type="entry name" value="Alkaline_phosphatase_core_sf"/>
</dbReference>
<dbReference type="InterPro" id="IPR050738">
    <property type="entry name" value="Sulfatase"/>
</dbReference>
<dbReference type="PANTHER" id="PTHR42693">
    <property type="entry name" value="ARYLSULFATASE FAMILY MEMBER"/>
    <property type="match status" value="1"/>
</dbReference>
<gene>
    <name evidence="4" type="ORF">NPRO_15040</name>
</gene>
<evidence type="ECO:0000256" key="2">
    <source>
        <dbReference type="ARBA" id="ARBA00022801"/>
    </source>
</evidence>
<dbReference type="Gene3D" id="3.30.1120.10">
    <property type="match status" value="1"/>
</dbReference>
<dbReference type="PANTHER" id="PTHR42693:SF53">
    <property type="entry name" value="ENDO-4-O-SULFATASE"/>
    <property type="match status" value="1"/>
</dbReference>
<sequence length="840" mass="93184">MLGALTTLLAFSAIEPGAPLQGSRPPNVILIMADDLGIGELGSYGQQRMATPRLDAFAEEGVRFTRFYSASTVCAPTRCSLLTGKHTGHASIRGNKEVGGWGLNQGEGQHPLPDEEVTLAEVLRQKGYATACVGKWGLGGPGSEGHPLRQGFDFFFGYLCQRQAHNYTPTHLWRNHDVHLLERNQYFGAHQRLSSPPETYDSFMGEQYAPELMLEQAEEFVTRSKDKPFFLYFASTIPHAALQAPKDWVQRFPREWDPAPYLGQNGYLPSERPRATYAAMISYLDHSVGRLVDLVEGLGLADDTLFIFKSDNGTAPNGGVDRQFFASLGELRGMKTNLYEGGIRVPFLARWKSRIRPARVENSMWATYDLFPTIAEICGASVPTGLDGVSFAPTLLGLSQVRKHDFLYFEYPEGTQQQAVIRGDLKIVRPNLKNAPEAVELYDLSADPTESNDLAKQRPQAVRELLALAEREHLPSRDFPIQALDKGDQAKWLDLSQDRGRQVVVDREEGQYLGHVSTLLLEDQRTILAAYPRGHGNGPIVLKKSTNGGLTWSGRLPVPESWATSLETPTVFRTIDPSGKKRLILWSGLYPARLSFSEDDGANWTPLKPAGDWGGIVVMGFVERLSDGRYLAMFHDDGRFFRAGGKAAGTFTLYKTFSSDGGLSWSFPDEVLSRSDVHLCEPGLVRSPGGKRMAVLLRENRRLKNSFVIVSEDEGASWSEPREVARELTGDRHTAKYAPDGRLVISFRDMASGSPTHGDWVAWVGRFEDIESGKPGQYRVRLMDNLQGADCAYPGVEVLPDGTFVCTTYGHWEAGKPPYIVSVRFKLTELDRLAMESAGR</sequence>
<protein>
    <submittedName>
        <fullName evidence="4">Arylsulfatase A</fullName>
    </submittedName>
</protein>
<dbReference type="CDD" id="cd16145">
    <property type="entry name" value="ARS_like"/>
    <property type="match status" value="1"/>
</dbReference>
<name>A0A809R8Y7_9BACT</name>
<evidence type="ECO:0000313" key="4">
    <source>
        <dbReference type="EMBL" id="BBO23909.1"/>
    </source>
</evidence>
<evidence type="ECO:0000313" key="5">
    <source>
        <dbReference type="Proteomes" id="UP000662873"/>
    </source>
</evidence>
<organism evidence="4 5">
    <name type="scientific">Candidatus Nitrosymbiomonas proteolyticus</name>
    <dbReference type="NCBI Taxonomy" id="2608984"/>
    <lineage>
        <taxon>Bacteria</taxon>
        <taxon>Bacillati</taxon>
        <taxon>Armatimonadota</taxon>
        <taxon>Armatimonadota incertae sedis</taxon>
        <taxon>Candidatus Nitrosymbiomonas</taxon>
    </lineage>
</organism>
<dbReference type="Pfam" id="PF00884">
    <property type="entry name" value="Sulfatase"/>
    <property type="match status" value="1"/>
</dbReference>
<proteinExistence type="inferred from homology"/>